<dbReference type="AlphaFoldDB" id="A0A134A5B3"/>
<comment type="caution">
    <text evidence="1">The sequence shown here is derived from an EMBL/GenBank/DDBJ whole genome shotgun (WGS) entry which is preliminary data.</text>
</comment>
<dbReference type="STRING" id="1379.HMPREF3186_00326"/>
<accession>A0A134A5B3</accession>
<dbReference type="PATRIC" id="fig|1379.3.peg.322"/>
<protein>
    <submittedName>
        <fullName evidence="1">Uncharacterized protein</fullName>
    </submittedName>
</protein>
<evidence type="ECO:0000313" key="1">
    <source>
        <dbReference type="EMBL" id="KXB62862.1"/>
    </source>
</evidence>
<sequence>MEVVLTENQSLKIKEQITNLINEVIKERLNTINPEKRYFTRTELQKYLNIGASSMEQLQALGLHYVKVGNRHLFDIQEVYDIFENHKVR</sequence>
<proteinExistence type="predicted"/>
<reference evidence="2" key="1">
    <citation type="submission" date="2016-01" db="EMBL/GenBank/DDBJ databases">
        <authorList>
            <person name="Mitreva M."/>
            <person name="Pepin K.H."/>
            <person name="Mihindukulasuriya K.A."/>
            <person name="Fulton R."/>
            <person name="Fronick C."/>
            <person name="O'Laughlin M."/>
            <person name="Miner T."/>
            <person name="Herter B."/>
            <person name="Rosa B.A."/>
            <person name="Cordes M."/>
            <person name="Tomlinson C."/>
            <person name="Wollam A."/>
            <person name="Palsikar V.B."/>
            <person name="Mardis E.R."/>
            <person name="Wilson R.K."/>
        </authorList>
    </citation>
    <scope>NUCLEOTIDE SEQUENCE [LARGE SCALE GENOMIC DNA]</scope>
    <source>
        <strain evidence="2">DNF01167</strain>
    </source>
</reference>
<dbReference type="EMBL" id="LSDC01000020">
    <property type="protein sequence ID" value="KXB62862.1"/>
    <property type="molecule type" value="Genomic_DNA"/>
</dbReference>
<evidence type="ECO:0000313" key="2">
    <source>
        <dbReference type="Proteomes" id="UP000070355"/>
    </source>
</evidence>
<organism evidence="1 2">
    <name type="scientific">Gemella haemolysans</name>
    <dbReference type="NCBI Taxonomy" id="1379"/>
    <lineage>
        <taxon>Bacteria</taxon>
        <taxon>Bacillati</taxon>
        <taxon>Bacillota</taxon>
        <taxon>Bacilli</taxon>
        <taxon>Bacillales</taxon>
        <taxon>Gemellaceae</taxon>
        <taxon>Gemella</taxon>
    </lineage>
</organism>
<gene>
    <name evidence="1" type="ORF">HMPREF3186_00326</name>
</gene>
<name>A0A134A5B3_9BACL</name>
<dbReference type="RefSeq" id="WP_060913617.1">
    <property type="nucleotide sequence ID" value="NZ_KQ959927.1"/>
</dbReference>
<dbReference type="OrthoDB" id="2876156at2"/>
<dbReference type="Proteomes" id="UP000070355">
    <property type="component" value="Unassembled WGS sequence"/>
</dbReference>